<keyword evidence="2" id="KW-0175">Coiled coil</keyword>
<dbReference type="PANTHER" id="PTHR13015">
    <property type="entry name" value="PROTEIN AD-016-RELATED"/>
    <property type="match status" value="1"/>
</dbReference>
<evidence type="ECO:0000256" key="1">
    <source>
        <dbReference type="ARBA" id="ARBA00006290"/>
    </source>
</evidence>
<dbReference type="Pfam" id="PF10152">
    <property type="entry name" value="CCDC53"/>
    <property type="match status" value="5"/>
</dbReference>
<feature type="region of interest" description="Disordered" evidence="3">
    <location>
        <begin position="2036"/>
        <end position="2059"/>
    </location>
</feature>
<feature type="coiled-coil region" evidence="2">
    <location>
        <begin position="1433"/>
        <end position="1460"/>
    </location>
</feature>
<feature type="compositionally biased region" description="Gly residues" evidence="3">
    <location>
        <begin position="2048"/>
        <end position="2059"/>
    </location>
</feature>
<protein>
    <submittedName>
        <fullName evidence="4">Uncharacterized protein</fullName>
    </submittedName>
</protein>
<gene>
    <name evidence="4" type="ORF">ACOF00016_LOCUS7348</name>
</gene>
<accession>A0A7S3L5K6</accession>
<feature type="compositionally biased region" description="Polar residues" evidence="3">
    <location>
        <begin position="376"/>
        <end position="387"/>
    </location>
</feature>
<dbReference type="EMBL" id="HBIM01008663">
    <property type="protein sequence ID" value="CAE0409742.1"/>
    <property type="molecule type" value="Transcribed_RNA"/>
</dbReference>
<evidence type="ECO:0000256" key="2">
    <source>
        <dbReference type="SAM" id="Coils"/>
    </source>
</evidence>
<proteinExistence type="inferred from homology"/>
<feature type="compositionally biased region" description="Polar residues" evidence="3">
    <location>
        <begin position="568"/>
        <end position="586"/>
    </location>
</feature>
<feature type="region of interest" description="Disordered" evidence="3">
    <location>
        <begin position="557"/>
        <end position="681"/>
    </location>
</feature>
<dbReference type="PANTHER" id="PTHR13015:SF0">
    <property type="entry name" value="WASH COMPLEX SUBUNIT 3"/>
    <property type="match status" value="1"/>
</dbReference>
<comment type="similarity">
    <text evidence="1">Belongs to the CCDC53 family.</text>
</comment>
<feature type="compositionally biased region" description="Polar residues" evidence="3">
    <location>
        <begin position="146"/>
        <end position="159"/>
    </location>
</feature>
<sequence length="2095" mass="220796">METERRKPPTRSSSGSAPASTDGLGSFLDSAPKAKISRGSATVSGPLSAEEGEIYIRPDGKKVRRVKRVVAKSSTDSAATPSNAGLGSFLDDGALRTPKKKASGSATVTGYTPSKKVGSKSAEEGEIYIRADGKKVRRVKRAVASGSASVAPTSSNSANKGLGGFLDSGATSKPKMSGSATVTGYTPSKINKLGSASAASSKDDGEIYIRADGKKVRRVKKTITATEKAAATTAASAEEKDDMARLSKEERKKKNLQKFLDSSAKKSGGKKKKGSSATVTGFETEESDDKKEKKKDLDGFLSTASKGAKKKKGGAASVSGVPSSDIKLSKSAEDFAAKYRKKKKTPGATTEDTKSVASSGDEKPNPKGLGGFLDAGTTTKPKMSGSATVGGPPTRKLGSASGSSSKDDGEIYIRADGKRVRRVRKAVSADDSATVSSGSSPAEKPSLGGFLDTGATNKPKMSGSATVTGYNPSKAKSTGSKDEGEIYIRADGKKVRRIRKTKSSDDADPEAAKAAGGLGGFLGSQESIKKPLSGSATVTGAPVSTKSLEGEIYINAAGKRVRRVRKSPASSSAGDLAETSSTNSASPGPKPGLSGFLDTNTAAKPKMSGSATVTGYNPSKATKATSSTAQEGEIYIRPDGKKVRRIRKQKPSDDGAGTVANGTGPSTAAALASDPKPKNNGAATVAGETVIKVTPEGEIVLRADGKKVLRRKKTGVTGDAATPAATDNSEVYRRADGKLVRRVRKGAKGPSSAGDLAGFLGTANANKARADGDIATVTGDARPKTSIEDLMKYKTQKTALPAIDPNIDVSKLTAEQFAIAGSYRIMLQQGLSKEQVHSRMEQDRVEKIIISAVLSEDTSMSPRRSSMNLGSTGISALSGDDNEIAERYRKMLKMGMPSDAVRNKMTMDGIAENIVADVLGDMPPISSMSPSDGSSAQNSKLSAEEEALAATYRKMLKMGLPPDAVKHKMVQDGVSRVVIVAVVGEVAAGSADPAAENTTEGKENTPEMEEDPIASRFRKMLKMGLPPDAVRAKMNSEGVDEAVIQAVLGNKEESPAATESSAPAVGSNLSADDEAVATKYRKMFKMGLPEDAVRQKMNMDGVAPNIIASVMGEDTPTVLTPDDEAAASKYRKMLKMGLPEDAVKQKMDMDGVAGHVITAVLGGGEDVAEPAMAPPPVVASSALSPEQEEIASKFRKMFKMGLPEDAVKHKMVQDGVEQSIIDVVIGGGASPAPVASIASGSAVAPPPPANSGESQFVVVMGHDHNPTSPPIATASAPLDPNEKFAVDVDPSGEKKLDGEVETRFMTLEDIAKATGQDPEKLKEMVKDRRSNSATMPRFVLTPVNPKPAQDVFEVAVPKAATGAAAPSDAALGVPSLGGPSMKDAGLDPRKHYKEVNDGQEVVDTKLANAARAVSALGDMDMKSLLEQLKQGEMHSLIAKLEEAEKRQKKLEKQLAQAGVAIAEDIDYGEAKVKVAQIAKRMGEIGGSDVVHPDKEEQNRLREEYFKLEQEMERYNTALMLTDEYQKEQDRIERKWEEDNAPGNLEALKKIRRHMPVKIRHMSEAELCNTPSPNGKFLPKATAKKFKRTNVLQAIRLNPDDLERMHPSTLENMRVTGLTLTERRALYCHLKPLGPKWEKNKAEKMTERKWTWYQMMKNNFKENLAPYNRHVAQYGPPENHVGCPLLGKQCPIKADKLIDYDGDYGWPDGDEYEVSDVKKADVDDPGAKAKAEALELAKEKKANERADLLKKHYKGKLLQVSKANGSCESMDEAMDKMEFGLENWIEFKLDKGDKIVEADMKKEVANFTEGLNTLKLQVLNFVQRSGMQTSGKRKAGGDAEDIRSAVEASLADEVWECSQVYFKFIRERMQETKMRDTRVEKTIELLEGMLGELHGKNEALLKKLGTERRERSRELKETAKIQKEAEEKIKARLAAEQAEAGGGGEEEEDYGGGPPAGPPGGGGGRGGLLDAIKGGRGRGGGGRGGLLDAIKGGRGRGGGGRGGLLDAIKGGRGRGGGGRGGLLDAIKGGRGRGGGGRGGLLDAIKGGRGRGGGRGGGDGGRGGLMAAIAARGGGGDGGGGRGGLMAAIAARGAGRG</sequence>
<dbReference type="GO" id="GO:0030041">
    <property type="term" value="P:actin filament polymerization"/>
    <property type="evidence" value="ECO:0007669"/>
    <property type="project" value="TreeGrafter"/>
</dbReference>
<dbReference type="InterPro" id="IPR019309">
    <property type="entry name" value="WASHC3"/>
</dbReference>
<name>A0A7S3L5K6_9STRA</name>
<reference evidence="4" key="1">
    <citation type="submission" date="2021-01" db="EMBL/GenBank/DDBJ databases">
        <authorList>
            <person name="Corre E."/>
            <person name="Pelletier E."/>
            <person name="Niang G."/>
            <person name="Scheremetjew M."/>
            <person name="Finn R."/>
            <person name="Kale V."/>
            <person name="Holt S."/>
            <person name="Cochrane G."/>
            <person name="Meng A."/>
            <person name="Brown T."/>
            <person name="Cohen L."/>
        </authorList>
    </citation>
    <scope>NUCLEOTIDE SEQUENCE</scope>
    <source>
        <strain evidence="4">CCMP127</strain>
    </source>
</reference>
<feature type="compositionally biased region" description="Basic and acidic residues" evidence="3">
    <location>
        <begin position="121"/>
        <end position="134"/>
    </location>
</feature>
<feature type="compositionally biased region" description="Low complexity" evidence="3">
    <location>
        <begin position="314"/>
        <end position="324"/>
    </location>
</feature>
<feature type="compositionally biased region" description="Polar residues" evidence="3">
    <location>
        <begin position="347"/>
        <end position="358"/>
    </location>
</feature>
<feature type="compositionally biased region" description="Polar residues" evidence="3">
    <location>
        <begin position="178"/>
        <end position="189"/>
    </location>
</feature>
<feature type="compositionally biased region" description="Polar residues" evidence="3">
    <location>
        <begin position="463"/>
        <end position="478"/>
    </location>
</feature>
<feature type="compositionally biased region" description="Low complexity" evidence="3">
    <location>
        <begin position="222"/>
        <end position="236"/>
    </location>
</feature>
<feature type="compositionally biased region" description="Polar residues" evidence="3">
    <location>
        <begin position="10"/>
        <end position="19"/>
    </location>
</feature>
<organism evidence="4">
    <name type="scientific">Amphora coffeiformis</name>
    <dbReference type="NCBI Taxonomy" id="265554"/>
    <lineage>
        <taxon>Eukaryota</taxon>
        <taxon>Sar</taxon>
        <taxon>Stramenopiles</taxon>
        <taxon>Ochrophyta</taxon>
        <taxon>Bacillariophyta</taxon>
        <taxon>Bacillariophyceae</taxon>
        <taxon>Bacillariophycidae</taxon>
        <taxon>Thalassiophysales</taxon>
        <taxon>Catenulaceae</taxon>
        <taxon>Amphora</taxon>
    </lineage>
</organism>
<feature type="compositionally biased region" description="Low complexity" evidence="3">
    <location>
        <begin position="429"/>
        <end position="442"/>
    </location>
</feature>
<feature type="compositionally biased region" description="Polar residues" evidence="3">
    <location>
        <begin position="609"/>
        <end position="630"/>
    </location>
</feature>
<feature type="region of interest" description="Disordered" evidence="3">
    <location>
        <begin position="1933"/>
        <end position="1967"/>
    </location>
</feature>
<feature type="compositionally biased region" description="Basic and acidic residues" evidence="3">
    <location>
        <begin position="201"/>
        <end position="214"/>
    </location>
</feature>
<feature type="compositionally biased region" description="Basic and acidic residues" evidence="3">
    <location>
        <begin position="405"/>
        <end position="418"/>
    </location>
</feature>
<evidence type="ECO:0000256" key="3">
    <source>
        <dbReference type="SAM" id="MobiDB-lite"/>
    </source>
</evidence>
<feature type="compositionally biased region" description="Basic and acidic residues" evidence="3">
    <location>
        <begin position="242"/>
        <end position="252"/>
    </location>
</feature>
<feature type="compositionally biased region" description="Basic and acidic residues" evidence="3">
    <location>
        <begin position="479"/>
        <end position="493"/>
    </location>
</feature>
<dbReference type="GO" id="GO:0006887">
    <property type="term" value="P:exocytosis"/>
    <property type="evidence" value="ECO:0007669"/>
    <property type="project" value="TreeGrafter"/>
</dbReference>
<feature type="compositionally biased region" description="Basic and acidic residues" evidence="3">
    <location>
        <begin position="288"/>
        <end position="298"/>
    </location>
</feature>
<feature type="compositionally biased region" description="Gly residues" evidence="3">
    <location>
        <begin position="1950"/>
        <end position="1966"/>
    </location>
</feature>
<evidence type="ECO:0000313" key="4">
    <source>
        <dbReference type="EMBL" id="CAE0409742.1"/>
    </source>
</evidence>
<feature type="compositionally biased region" description="Basic and acidic residues" evidence="3">
    <location>
        <begin position="327"/>
        <end position="337"/>
    </location>
</feature>
<feature type="region of interest" description="Disordered" evidence="3">
    <location>
        <begin position="1"/>
        <end position="542"/>
    </location>
</feature>
<feature type="region of interest" description="Disordered" evidence="3">
    <location>
        <begin position="990"/>
        <end position="1009"/>
    </location>
</feature>
<dbReference type="GO" id="GO:0071203">
    <property type="term" value="C:WASH complex"/>
    <property type="evidence" value="ECO:0007669"/>
    <property type="project" value="InterPro"/>
</dbReference>
<feature type="compositionally biased region" description="Polar residues" evidence="3">
    <location>
        <begin position="72"/>
        <end position="85"/>
    </location>
</feature>